<dbReference type="InterPro" id="IPR038447">
    <property type="entry name" value="PSRP-3/Ycf65_sf"/>
</dbReference>
<dbReference type="eggNOG" id="ENOG503137T">
    <property type="taxonomic scope" value="Bacteria"/>
</dbReference>
<dbReference type="HAMAP" id="MF_00619">
    <property type="entry name" value="Ribosomal_plastid_cS23"/>
    <property type="match status" value="1"/>
</dbReference>
<dbReference type="InterPro" id="IPR006924">
    <property type="entry name" value="Ribosomal_cS23-like"/>
</dbReference>
<dbReference type="AlphaFoldDB" id="Q7U8U9"/>
<comment type="subunit">
    <text evidence="3 6">Part of the 30S ribosomal subunit.</text>
</comment>
<protein>
    <recommendedName>
        <fullName evidence="6">Probable small ribosomal subunit protein cS23</fullName>
    </recommendedName>
</protein>
<dbReference type="HOGENOM" id="CLU_132693_0_0_3"/>
<accession>Q7U8U9</accession>
<dbReference type="InterPro" id="IPR057257">
    <property type="entry name" value="Ribosomal_cS23"/>
</dbReference>
<dbReference type="KEGG" id="syw:SYNW0510"/>
<organism evidence="8 9">
    <name type="scientific">Parasynechococcus marenigrum (strain WH8102)</name>
    <dbReference type="NCBI Taxonomy" id="84588"/>
    <lineage>
        <taxon>Bacteria</taxon>
        <taxon>Bacillati</taxon>
        <taxon>Cyanobacteriota</taxon>
        <taxon>Cyanophyceae</taxon>
        <taxon>Synechococcales</taxon>
        <taxon>Prochlorococcaceae</taxon>
        <taxon>Parasynechococcus</taxon>
        <taxon>Parasynechococcus marenigrum</taxon>
    </lineage>
</organism>
<name>Q7U8U9_PARMW</name>
<feature type="compositionally biased region" description="Polar residues" evidence="7">
    <location>
        <begin position="1"/>
        <end position="13"/>
    </location>
</feature>
<dbReference type="STRING" id="84588.SYNW0510"/>
<dbReference type="GO" id="GO:0003735">
    <property type="term" value="F:structural constituent of ribosome"/>
    <property type="evidence" value="ECO:0007669"/>
    <property type="project" value="InterPro"/>
</dbReference>
<evidence type="ECO:0000256" key="4">
    <source>
        <dbReference type="ARBA" id="ARBA00022980"/>
    </source>
</evidence>
<dbReference type="GO" id="GO:1990904">
    <property type="term" value="C:ribonucleoprotein complex"/>
    <property type="evidence" value="ECO:0007669"/>
    <property type="project" value="UniProtKB-KW"/>
</dbReference>
<keyword evidence="5 6" id="KW-0687">Ribonucleoprotein</keyword>
<feature type="compositionally biased region" description="Basic and acidic residues" evidence="7">
    <location>
        <begin position="39"/>
        <end position="49"/>
    </location>
</feature>
<dbReference type="Proteomes" id="UP000001422">
    <property type="component" value="Chromosome"/>
</dbReference>
<comment type="function">
    <text evidence="1 6">Probably a ribosomal protein or a ribosome-associated protein.</text>
</comment>
<dbReference type="NCBIfam" id="NF002740">
    <property type="entry name" value="PRK02724.1"/>
    <property type="match status" value="1"/>
</dbReference>
<gene>
    <name evidence="8" type="ordered locus">SYNW0510</name>
</gene>
<sequence>MTVTEGAATTDQEVATPAADAVEGATQAAAAEPAESTESTEKPAGENEGRPVLRGAAAALASATIDADGVPSGYTPKADEGRFLLKILWLPDNVALAVDQIVGGGPSPLTSYFFWPREDAWETLKTELEGKSWITDNERVDVLNQTTEVINYWQEEGKGKSLDEAKAKFPDVTFCGTA</sequence>
<evidence type="ECO:0000256" key="5">
    <source>
        <dbReference type="ARBA" id="ARBA00023274"/>
    </source>
</evidence>
<evidence type="ECO:0000256" key="7">
    <source>
        <dbReference type="SAM" id="MobiDB-lite"/>
    </source>
</evidence>
<keyword evidence="9" id="KW-1185">Reference proteome</keyword>
<evidence type="ECO:0000256" key="3">
    <source>
        <dbReference type="ARBA" id="ARBA00011458"/>
    </source>
</evidence>
<keyword evidence="4 6" id="KW-0689">Ribosomal protein</keyword>
<feature type="compositionally biased region" description="Low complexity" evidence="7">
    <location>
        <begin position="18"/>
        <end position="37"/>
    </location>
</feature>
<evidence type="ECO:0000256" key="1">
    <source>
        <dbReference type="ARBA" id="ARBA00002396"/>
    </source>
</evidence>
<evidence type="ECO:0000313" key="9">
    <source>
        <dbReference type="Proteomes" id="UP000001422"/>
    </source>
</evidence>
<reference evidence="8 9" key="1">
    <citation type="journal article" date="2003" name="Nature">
        <title>The genome of a motile marine Synechococcus.</title>
        <authorList>
            <person name="Palenik B."/>
            <person name="Brahamsha B."/>
            <person name="Larimer F."/>
            <person name="Land M."/>
            <person name="Hauser L."/>
            <person name="Chain P."/>
            <person name="Lamerdin J."/>
            <person name="Regala W."/>
            <person name="Allen E.A."/>
            <person name="McCarren J."/>
            <person name="Paulsen I."/>
            <person name="Dufresne A."/>
            <person name="Partensky F."/>
            <person name="Webb E."/>
            <person name="Waterbury J."/>
        </authorList>
    </citation>
    <scope>NUCLEOTIDE SEQUENCE [LARGE SCALE GENOMIC DNA]</scope>
    <source>
        <strain evidence="8 9">WH8102</strain>
    </source>
</reference>
<dbReference type="EMBL" id="BX569690">
    <property type="protein sequence ID" value="CAE07025.1"/>
    <property type="molecule type" value="Genomic_DNA"/>
</dbReference>
<comment type="similarity">
    <text evidence="2 6">Belongs to the chloroplast-specific ribosomal protein cS23 family.</text>
</comment>
<evidence type="ECO:0000256" key="2">
    <source>
        <dbReference type="ARBA" id="ARBA00008561"/>
    </source>
</evidence>
<dbReference type="PANTHER" id="PTHR35108:SF1">
    <property type="entry name" value="OS04G0461100 PROTEIN"/>
    <property type="match status" value="1"/>
</dbReference>
<dbReference type="PANTHER" id="PTHR35108">
    <property type="entry name" value="30S RIBOSOMAL PROTEIN 3, CHLOROPLASTIC"/>
    <property type="match status" value="1"/>
</dbReference>
<proteinExistence type="inferred from homology"/>
<dbReference type="Pfam" id="PF04839">
    <property type="entry name" value="PSRP-3_Ycf65"/>
    <property type="match status" value="1"/>
</dbReference>
<feature type="region of interest" description="Disordered" evidence="7">
    <location>
        <begin position="1"/>
        <end position="49"/>
    </location>
</feature>
<dbReference type="Gene3D" id="3.30.390.140">
    <property type="match status" value="1"/>
</dbReference>
<evidence type="ECO:0000313" key="8">
    <source>
        <dbReference type="EMBL" id="CAE07025.1"/>
    </source>
</evidence>
<evidence type="ECO:0000256" key="6">
    <source>
        <dbReference type="HAMAP-Rule" id="MF_00619"/>
    </source>
</evidence>
<dbReference type="GO" id="GO:0006412">
    <property type="term" value="P:translation"/>
    <property type="evidence" value="ECO:0007669"/>
    <property type="project" value="UniProtKB-UniRule"/>
</dbReference>
<dbReference type="RefSeq" id="WP_011127381.1">
    <property type="nucleotide sequence ID" value="NC_005070.1"/>
</dbReference>
<dbReference type="GO" id="GO:0005840">
    <property type="term" value="C:ribosome"/>
    <property type="evidence" value="ECO:0007669"/>
    <property type="project" value="UniProtKB-KW"/>
</dbReference>